<dbReference type="EMBL" id="JAJHPV010000021">
    <property type="protein sequence ID" value="MCC6073173.1"/>
    <property type="molecule type" value="Genomic_DNA"/>
</dbReference>
<dbReference type="SUPFAM" id="SSF56104">
    <property type="entry name" value="SAICAR synthase-like"/>
    <property type="match status" value="1"/>
</dbReference>
<dbReference type="PROSITE" id="PS01057">
    <property type="entry name" value="SAICAR_SYNTHETASE_1"/>
    <property type="match status" value="1"/>
</dbReference>
<comment type="caution">
    <text evidence="10">The sequence shown here is derived from an EMBL/GenBank/DDBJ whole genome shotgun (WGS) entry which is preliminary data.</text>
</comment>
<feature type="domain" description="SAICAR synthetase/ADE2 N-terminal" evidence="9">
    <location>
        <begin position="15"/>
        <end position="266"/>
    </location>
</feature>
<dbReference type="Pfam" id="PF01259">
    <property type="entry name" value="SAICAR_synt"/>
    <property type="match status" value="1"/>
</dbReference>
<evidence type="ECO:0000313" key="10">
    <source>
        <dbReference type="EMBL" id="MCC6073173.1"/>
    </source>
</evidence>
<dbReference type="EC" id="6.3.2.6" evidence="8"/>
<comment type="similarity">
    <text evidence="2 8">Belongs to the SAICAR synthetase family.</text>
</comment>
<dbReference type="CDD" id="cd01414">
    <property type="entry name" value="SAICAR_synt_Sc"/>
    <property type="match status" value="1"/>
</dbReference>
<protein>
    <recommendedName>
        <fullName evidence="8">Phosphoribosylaminoimidazole-succinocarboxamide synthase</fullName>
        <ecNumber evidence="8">6.3.2.6</ecNumber>
    </recommendedName>
    <alternativeName>
        <fullName evidence="8">SAICAR synthetase</fullName>
    </alternativeName>
</protein>
<keyword evidence="5 8" id="KW-0658">Purine biosynthesis</keyword>
<name>A0ABS8IZ38_9BURK</name>
<comment type="catalytic activity">
    <reaction evidence="7 8">
        <text>5-amino-1-(5-phospho-D-ribosyl)imidazole-4-carboxylate + L-aspartate + ATP = (2S)-2-[5-amino-1-(5-phospho-beta-D-ribosyl)imidazole-4-carboxamido]succinate + ADP + phosphate + 2 H(+)</text>
        <dbReference type="Rhea" id="RHEA:22628"/>
        <dbReference type="ChEBI" id="CHEBI:15378"/>
        <dbReference type="ChEBI" id="CHEBI:29991"/>
        <dbReference type="ChEBI" id="CHEBI:30616"/>
        <dbReference type="ChEBI" id="CHEBI:43474"/>
        <dbReference type="ChEBI" id="CHEBI:58443"/>
        <dbReference type="ChEBI" id="CHEBI:77657"/>
        <dbReference type="ChEBI" id="CHEBI:456216"/>
        <dbReference type="EC" id="6.3.2.6"/>
    </reaction>
</comment>
<sequence length="298" mass="33014">MSSVLETNLKSLPFLHRGKVRDIYAVGDDKLLVVQTDRLSAFDVILDDPIPGKGKILTAMSNFWFQKFADLMPNHETGIDPLSVVAPEERAQVEGRAIVVKKFKPLGIEAIVRGYLIGSGWKDYQKTGKVCGIALPEGMKEAEKLPQVLFTPSTKAPAGAHDENISFEEAEKIVGADVARQVRDYAVALYTKAAEYAAEKGIIIADTKFEFGQDDSGKIYLIDEILTPDSSRFWPMESYATGMSPPSYDKQFVRDYLETLKDWNKAPPSPPVPADVIAKTQAKYLEALERLTGQKLDL</sequence>
<dbReference type="HAMAP" id="MF_00137">
    <property type="entry name" value="SAICAR_synth"/>
    <property type="match status" value="1"/>
</dbReference>
<dbReference type="PANTHER" id="PTHR43700">
    <property type="entry name" value="PHOSPHORIBOSYLAMINOIMIDAZOLE-SUCCINOCARBOXAMIDE SYNTHASE"/>
    <property type="match status" value="1"/>
</dbReference>
<dbReference type="Gene3D" id="3.30.470.20">
    <property type="entry name" value="ATP-grasp fold, B domain"/>
    <property type="match status" value="1"/>
</dbReference>
<dbReference type="PANTHER" id="PTHR43700:SF1">
    <property type="entry name" value="PHOSPHORIBOSYLAMINOIMIDAZOLE-SUCCINOCARBOXAMIDE SYNTHASE"/>
    <property type="match status" value="1"/>
</dbReference>
<dbReference type="NCBIfam" id="TIGR00081">
    <property type="entry name" value="purC"/>
    <property type="match status" value="1"/>
</dbReference>
<keyword evidence="11" id="KW-1185">Reference proteome</keyword>
<gene>
    <name evidence="8" type="primary">purC</name>
    <name evidence="10" type="ORF">LMJ30_19770</name>
</gene>
<evidence type="ECO:0000256" key="6">
    <source>
        <dbReference type="ARBA" id="ARBA00022840"/>
    </source>
</evidence>
<evidence type="ECO:0000256" key="3">
    <source>
        <dbReference type="ARBA" id="ARBA00022598"/>
    </source>
</evidence>
<evidence type="ECO:0000256" key="4">
    <source>
        <dbReference type="ARBA" id="ARBA00022741"/>
    </source>
</evidence>
<accession>A0ABS8IZ38</accession>
<dbReference type="RefSeq" id="WP_229434284.1">
    <property type="nucleotide sequence ID" value="NZ_JAJHPV010000021.1"/>
</dbReference>
<proteinExistence type="inferred from homology"/>
<keyword evidence="4 8" id="KW-0547">Nucleotide-binding</keyword>
<evidence type="ECO:0000256" key="5">
    <source>
        <dbReference type="ARBA" id="ARBA00022755"/>
    </source>
</evidence>
<evidence type="ECO:0000256" key="2">
    <source>
        <dbReference type="ARBA" id="ARBA00010190"/>
    </source>
</evidence>
<dbReference type="InterPro" id="IPR018236">
    <property type="entry name" value="SAICAR_synthetase_CS"/>
</dbReference>
<dbReference type="PROSITE" id="PS01058">
    <property type="entry name" value="SAICAR_SYNTHETASE_2"/>
    <property type="match status" value="1"/>
</dbReference>
<dbReference type="InterPro" id="IPR001636">
    <property type="entry name" value="SAICAR_synth"/>
</dbReference>
<dbReference type="NCBIfam" id="NF010568">
    <property type="entry name" value="PRK13961.1"/>
    <property type="match status" value="1"/>
</dbReference>
<reference evidence="10 11" key="1">
    <citation type="submission" date="2021-11" db="EMBL/GenBank/DDBJ databases">
        <authorList>
            <person name="Huq M.A."/>
        </authorList>
    </citation>
    <scope>NUCLEOTIDE SEQUENCE [LARGE SCALE GENOMIC DNA]</scope>
    <source>
        <strain evidence="10 11">MAHUQ-52</strain>
    </source>
</reference>
<evidence type="ECO:0000313" key="11">
    <source>
        <dbReference type="Proteomes" id="UP001198701"/>
    </source>
</evidence>
<evidence type="ECO:0000256" key="8">
    <source>
        <dbReference type="HAMAP-Rule" id="MF_00137"/>
    </source>
</evidence>
<dbReference type="Gene3D" id="3.30.200.20">
    <property type="entry name" value="Phosphorylase Kinase, domain 1"/>
    <property type="match status" value="1"/>
</dbReference>
<comment type="pathway">
    <text evidence="1 8">Purine metabolism; IMP biosynthesis via de novo pathway; 5-amino-1-(5-phospho-D-ribosyl)imidazole-4-carboxamide from 5-amino-1-(5-phospho-D-ribosyl)imidazole-4-carboxylate: step 1/2.</text>
</comment>
<evidence type="ECO:0000256" key="1">
    <source>
        <dbReference type="ARBA" id="ARBA00004672"/>
    </source>
</evidence>
<evidence type="ECO:0000259" key="9">
    <source>
        <dbReference type="Pfam" id="PF01259"/>
    </source>
</evidence>
<keyword evidence="3 8" id="KW-0436">Ligase</keyword>
<organism evidence="10 11">
    <name type="scientific">Massilia agrisoli</name>
    <dbReference type="NCBI Taxonomy" id="2892444"/>
    <lineage>
        <taxon>Bacteria</taxon>
        <taxon>Pseudomonadati</taxon>
        <taxon>Pseudomonadota</taxon>
        <taxon>Betaproteobacteria</taxon>
        <taxon>Burkholderiales</taxon>
        <taxon>Oxalobacteraceae</taxon>
        <taxon>Telluria group</taxon>
        <taxon>Massilia</taxon>
    </lineage>
</organism>
<evidence type="ECO:0000256" key="7">
    <source>
        <dbReference type="ARBA" id="ARBA00048475"/>
    </source>
</evidence>
<dbReference type="GO" id="GO:0004639">
    <property type="term" value="F:phosphoribosylaminoimidazolesuccinocarboxamide synthase activity"/>
    <property type="evidence" value="ECO:0007669"/>
    <property type="project" value="UniProtKB-EC"/>
</dbReference>
<dbReference type="InterPro" id="IPR028923">
    <property type="entry name" value="SAICAR_synt/ADE2_N"/>
</dbReference>
<dbReference type="Proteomes" id="UP001198701">
    <property type="component" value="Unassembled WGS sequence"/>
</dbReference>
<keyword evidence="6 8" id="KW-0067">ATP-binding</keyword>